<feature type="region of interest" description="Disordered" evidence="1">
    <location>
        <begin position="134"/>
        <end position="167"/>
    </location>
</feature>
<protein>
    <recommendedName>
        <fullName evidence="4">Peptidase S1 domain-containing protein</fullName>
    </recommendedName>
</protein>
<keyword evidence="3" id="KW-0732">Signal</keyword>
<dbReference type="NCBIfam" id="TIGR01167">
    <property type="entry name" value="LPXTG_anchor"/>
    <property type="match status" value="1"/>
</dbReference>
<dbReference type="GO" id="GO:0006508">
    <property type="term" value="P:proteolysis"/>
    <property type="evidence" value="ECO:0007669"/>
    <property type="project" value="InterPro"/>
</dbReference>
<evidence type="ECO:0000256" key="2">
    <source>
        <dbReference type="SAM" id="Phobius"/>
    </source>
</evidence>
<dbReference type="Pfam" id="PF00089">
    <property type="entry name" value="Trypsin"/>
    <property type="match status" value="1"/>
</dbReference>
<dbReference type="Proteomes" id="UP000065151">
    <property type="component" value="Chromosome"/>
</dbReference>
<gene>
    <name evidence="5" type="ORF">AU252_15040</name>
</gene>
<keyword evidence="2" id="KW-0812">Transmembrane</keyword>
<dbReference type="AlphaFoldDB" id="A0A0U3FEW5"/>
<accession>A0A0U3FEW5</accession>
<keyword evidence="2" id="KW-1133">Transmembrane helix</keyword>
<dbReference type="Gene3D" id="2.40.10.10">
    <property type="entry name" value="Trypsin-like serine proteases"/>
    <property type="match status" value="2"/>
</dbReference>
<feature type="signal peptide" evidence="3">
    <location>
        <begin position="1"/>
        <end position="36"/>
    </location>
</feature>
<feature type="domain" description="Peptidase S1" evidence="4">
    <location>
        <begin position="290"/>
        <end position="470"/>
    </location>
</feature>
<proteinExistence type="predicted"/>
<feature type="chain" id="PRO_5006838444" description="Peptidase S1 domain-containing protein" evidence="3">
    <location>
        <begin position="37"/>
        <end position="675"/>
    </location>
</feature>
<dbReference type="KEGG" id="psul:AU252_15040"/>
<organism evidence="5">
    <name type="scientific">Pseudarthrobacter sulfonivorans</name>
    <dbReference type="NCBI Taxonomy" id="121292"/>
    <lineage>
        <taxon>Bacteria</taxon>
        <taxon>Bacillati</taxon>
        <taxon>Actinomycetota</taxon>
        <taxon>Actinomycetes</taxon>
        <taxon>Micrococcales</taxon>
        <taxon>Micrococcaceae</taxon>
        <taxon>Pseudarthrobacter</taxon>
    </lineage>
</organism>
<evidence type="ECO:0000313" key="5">
    <source>
        <dbReference type="EMBL" id="ALV42297.1"/>
    </source>
</evidence>
<feature type="region of interest" description="Disordered" evidence="1">
    <location>
        <begin position="591"/>
        <end position="618"/>
    </location>
</feature>
<dbReference type="InterPro" id="IPR043504">
    <property type="entry name" value="Peptidase_S1_PA_chymotrypsin"/>
</dbReference>
<dbReference type="InterPro" id="IPR001254">
    <property type="entry name" value="Trypsin_dom"/>
</dbReference>
<evidence type="ECO:0000256" key="3">
    <source>
        <dbReference type="SAM" id="SignalP"/>
    </source>
</evidence>
<dbReference type="SUPFAM" id="SSF50494">
    <property type="entry name" value="Trypsin-like serine proteases"/>
    <property type="match status" value="1"/>
</dbReference>
<dbReference type="STRING" id="121292.AU252_15040"/>
<dbReference type="CDD" id="cd21112">
    <property type="entry name" value="alphaLP-like"/>
    <property type="match status" value="1"/>
</dbReference>
<keyword evidence="2" id="KW-0472">Membrane</keyword>
<dbReference type="GO" id="GO:0004252">
    <property type="term" value="F:serine-type endopeptidase activity"/>
    <property type="evidence" value="ECO:0007669"/>
    <property type="project" value="InterPro"/>
</dbReference>
<reference evidence="5 6" key="1">
    <citation type="submission" date="2015-12" db="EMBL/GenBank/DDBJ databases">
        <authorList>
            <person name="Shamseldin A."/>
            <person name="Moawad H."/>
            <person name="Abd El-Rahim W.M."/>
            <person name="Sadowsky M.J."/>
        </authorList>
    </citation>
    <scope>NUCLEOTIDE SEQUENCE [LARGE SCALE GENOMIC DNA]</scope>
    <source>
        <strain evidence="5 6">Ar51</strain>
    </source>
</reference>
<evidence type="ECO:0000259" key="4">
    <source>
        <dbReference type="Pfam" id="PF00089"/>
    </source>
</evidence>
<evidence type="ECO:0000313" key="6">
    <source>
        <dbReference type="Proteomes" id="UP000065151"/>
    </source>
</evidence>
<name>A0A0U3FEW5_9MICC</name>
<feature type="region of interest" description="Disordered" evidence="1">
    <location>
        <begin position="207"/>
        <end position="234"/>
    </location>
</feature>
<dbReference type="EMBL" id="CP013747">
    <property type="protein sequence ID" value="ALV42297.1"/>
    <property type="molecule type" value="Genomic_DNA"/>
</dbReference>
<dbReference type="InterPro" id="IPR009003">
    <property type="entry name" value="Peptidase_S1_PA"/>
</dbReference>
<sequence length="675" mass="67453">MNRTKATAHSLKRVFAAAAAAGVAFSVGLGAVPAWAVEQPAVEPPPVVAQPGDAHPGDARLREAALRDLGLTPDEFAAAGQLGKQAADVAAALQDISGYLGTRIHDGRILVAGTGAELEAEVARLSATIPAVDLETAPDAPPSDAPSEDTDAPAATGTPVTGSPATGTELARSTHELYQAYLRDVGAAGLQAVAYTGARFVVRTGGINGSEATVPDSADDAGNSSLTSPNSDGKISPAEFVARYANVQLDAGAPLAPQADLSGGQGYFTDIGEICSAGFSVFDPAGLPGVLTAGHCTDDGAAATATVEFPQWNRSDLLGTFGFSQFGGPGNTTVLRPGNDDDPGNVGTDIAVIGQLRADLDPLPAASTWNDPSQAGGDVKIIGTAAPVIGMPVCRSGRTSAWSCGTIDEVGIYVAGGLNYATAPTDLRAFNGFLSFDVQSSGGDSGGPWVSGNYAVGTHSGGEDAPKPNEALPVNFAVAATLQDSLAVLPGYQLELFLNKPTVTSPAPGATFDAGQTVTGMVAAAPASAVAAGSKVRITVSGQGPLEVPVDAGGAWSFTAPAVAGPLRFTAATVNGFSTSGAVAFGFTPVSQPSQPAPQSQPPAAVPAANGALPPKRDSAAVVRPLGDSRAAHLANTGASGLILFAGLAAGALAVGGVLLLLAKRRRKRQRPTPS</sequence>
<feature type="compositionally biased region" description="Pro residues" evidence="1">
    <location>
        <begin position="595"/>
        <end position="605"/>
    </location>
</feature>
<feature type="compositionally biased region" description="Polar residues" evidence="1">
    <location>
        <begin position="222"/>
        <end position="233"/>
    </location>
</feature>
<evidence type="ECO:0000256" key="1">
    <source>
        <dbReference type="SAM" id="MobiDB-lite"/>
    </source>
</evidence>
<feature type="transmembrane region" description="Helical" evidence="2">
    <location>
        <begin position="642"/>
        <end position="663"/>
    </location>
</feature>